<organism evidence="3 4">
    <name type="scientific">Papaver somniferum</name>
    <name type="common">Opium poppy</name>
    <dbReference type="NCBI Taxonomy" id="3469"/>
    <lineage>
        <taxon>Eukaryota</taxon>
        <taxon>Viridiplantae</taxon>
        <taxon>Streptophyta</taxon>
        <taxon>Embryophyta</taxon>
        <taxon>Tracheophyta</taxon>
        <taxon>Spermatophyta</taxon>
        <taxon>Magnoliopsida</taxon>
        <taxon>Ranunculales</taxon>
        <taxon>Papaveraceae</taxon>
        <taxon>Papaveroideae</taxon>
        <taxon>Papaver</taxon>
    </lineage>
</organism>
<dbReference type="Proteomes" id="UP000316621">
    <property type="component" value="Chromosome 11"/>
</dbReference>
<dbReference type="SMART" id="SM00343">
    <property type="entry name" value="ZnF_C2HC"/>
    <property type="match status" value="2"/>
</dbReference>
<dbReference type="GO" id="GO:0016251">
    <property type="term" value="F:RNA polymerase II general transcription initiation factor activity"/>
    <property type="evidence" value="ECO:0007669"/>
    <property type="project" value="InterPro"/>
</dbReference>
<dbReference type="PANTHER" id="PTHR13900:SF0">
    <property type="entry name" value="TRANSCRIPTION INITIATION FACTOR TFIID SUBUNIT 1"/>
    <property type="match status" value="1"/>
</dbReference>
<dbReference type="PANTHER" id="PTHR13900">
    <property type="entry name" value="TRANSCRIPTION INITIATION FACTOR TFIID"/>
    <property type="match status" value="1"/>
</dbReference>
<feature type="compositionally biased region" description="Low complexity" evidence="1">
    <location>
        <begin position="24"/>
        <end position="41"/>
    </location>
</feature>
<sequence length="230" mass="25317">MQDAHGCSSDDEAERKKKKKTIAEGQAESGSSWQSGSSAEQLNKTNGNIEQVIATAQLDSSVTSPENISRDPKEVESVLGERIFSGNFNTKSDVKVPHSATKNFRERFVCGACGQEGHMKTNMNCPKFGQDSLLGHVGRFEGHMKTSRNCPRYGEDFVCSACGEVGHMKSSKNCPRYGKDADAQVESSGAERISGKRKCRNSTVPVKRNLSVNCIKDMQEIVKRYMNGRR</sequence>
<dbReference type="GO" id="GO:0005669">
    <property type="term" value="C:transcription factor TFIID complex"/>
    <property type="evidence" value="ECO:0007669"/>
    <property type="project" value="InterPro"/>
</dbReference>
<evidence type="ECO:0000256" key="1">
    <source>
        <dbReference type="SAM" id="MobiDB-lite"/>
    </source>
</evidence>
<dbReference type="InterPro" id="IPR040240">
    <property type="entry name" value="TAF1"/>
</dbReference>
<dbReference type="GO" id="GO:0008270">
    <property type="term" value="F:zinc ion binding"/>
    <property type="evidence" value="ECO:0007669"/>
    <property type="project" value="InterPro"/>
</dbReference>
<dbReference type="GO" id="GO:0051123">
    <property type="term" value="P:RNA polymerase II preinitiation complex assembly"/>
    <property type="evidence" value="ECO:0007669"/>
    <property type="project" value="TreeGrafter"/>
</dbReference>
<dbReference type="InterPro" id="IPR041670">
    <property type="entry name" value="Znf-CCHC_6"/>
</dbReference>
<feature type="domain" description="CCHC-type" evidence="2">
    <location>
        <begin position="109"/>
        <end position="127"/>
    </location>
</feature>
<evidence type="ECO:0000259" key="2">
    <source>
        <dbReference type="SMART" id="SM00343"/>
    </source>
</evidence>
<feature type="domain" description="CCHC-type" evidence="2">
    <location>
        <begin position="158"/>
        <end position="176"/>
    </location>
</feature>
<accession>A0A4Y7LK68</accession>
<proteinExistence type="predicted"/>
<feature type="region of interest" description="Disordered" evidence="1">
    <location>
        <begin position="1"/>
        <end position="51"/>
    </location>
</feature>
<protein>
    <recommendedName>
        <fullName evidence="2">CCHC-type domain-containing protein</fullName>
    </recommendedName>
</protein>
<gene>
    <name evidence="3" type="ORF">C5167_047884</name>
</gene>
<name>A0A4Y7LK68_PAPSO</name>
<dbReference type="InterPro" id="IPR001878">
    <property type="entry name" value="Znf_CCHC"/>
</dbReference>
<evidence type="ECO:0000313" key="4">
    <source>
        <dbReference type="Proteomes" id="UP000316621"/>
    </source>
</evidence>
<dbReference type="Gene3D" id="4.10.60.10">
    <property type="entry name" value="Zinc finger, CCHC-type"/>
    <property type="match status" value="1"/>
</dbReference>
<dbReference type="Gramene" id="RZC85102">
    <property type="protein sequence ID" value="RZC85102"/>
    <property type="gene ID" value="C5167_047884"/>
</dbReference>
<dbReference type="GO" id="GO:0003676">
    <property type="term" value="F:nucleic acid binding"/>
    <property type="evidence" value="ECO:0007669"/>
    <property type="project" value="InterPro"/>
</dbReference>
<dbReference type="STRING" id="3469.A0A4Y7LK68"/>
<keyword evidence="4" id="KW-1185">Reference proteome</keyword>
<dbReference type="Pfam" id="PF15288">
    <property type="entry name" value="zf-CCHC_6"/>
    <property type="match status" value="1"/>
</dbReference>
<dbReference type="AlphaFoldDB" id="A0A4Y7LK68"/>
<reference evidence="3 4" key="1">
    <citation type="journal article" date="2018" name="Science">
        <title>The opium poppy genome and morphinan production.</title>
        <authorList>
            <person name="Guo L."/>
            <person name="Winzer T."/>
            <person name="Yang X."/>
            <person name="Li Y."/>
            <person name="Ning Z."/>
            <person name="He Z."/>
            <person name="Teodor R."/>
            <person name="Lu Y."/>
            <person name="Bowser T.A."/>
            <person name="Graham I.A."/>
            <person name="Ye K."/>
        </authorList>
    </citation>
    <scope>NUCLEOTIDE SEQUENCE [LARGE SCALE GENOMIC DNA]</scope>
    <source>
        <strain evidence="4">cv. HN1</strain>
        <tissue evidence="3">Leaves</tissue>
    </source>
</reference>
<dbReference type="GO" id="GO:0017025">
    <property type="term" value="F:TBP-class protein binding"/>
    <property type="evidence" value="ECO:0007669"/>
    <property type="project" value="InterPro"/>
</dbReference>
<dbReference type="GO" id="GO:0004402">
    <property type="term" value="F:histone acetyltransferase activity"/>
    <property type="evidence" value="ECO:0007669"/>
    <property type="project" value="InterPro"/>
</dbReference>
<dbReference type="EMBL" id="CM010725">
    <property type="protein sequence ID" value="RZC85102.1"/>
    <property type="molecule type" value="Genomic_DNA"/>
</dbReference>
<evidence type="ECO:0000313" key="3">
    <source>
        <dbReference type="EMBL" id="RZC85102.1"/>
    </source>
</evidence>